<keyword evidence="3" id="KW-0804">Transcription</keyword>
<name>A0ABW5UWR5_9MICO</name>
<evidence type="ECO:0000313" key="7">
    <source>
        <dbReference type="Proteomes" id="UP001597492"/>
    </source>
</evidence>
<keyword evidence="1" id="KW-0805">Transcription regulation</keyword>
<dbReference type="PANTHER" id="PTHR30136:SF35">
    <property type="entry name" value="HTH-TYPE TRANSCRIPTIONAL REGULATOR RV1719"/>
    <property type="match status" value="1"/>
</dbReference>
<dbReference type="EMBL" id="JBHUNE010000006">
    <property type="protein sequence ID" value="MFD2758131.1"/>
    <property type="molecule type" value="Genomic_DNA"/>
</dbReference>
<sequence length="259" mass="27588">MTSTDASPARLEIIDKADALIRLLADEGERSATDIATELGEPTSSVYRLLTSLTALDFVEPGVRRGTYRLGIDLMRLGGVVEDRLNLRDAVAPELRGLLEATGLTVFLCIRAGERAVCIERLEGRNVRSLALVLGQSLPLHRGAAPRAILANLPAGERATVCELLRDDPEYPPTPDDAPDSEAFAQVRADGYALSDGDVTPGIASLGAPVRNHRGEVVAAISVSGLRAHTLDPELAVVDLVRAATLRASESLGFREGEH</sequence>
<dbReference type="InterPro" id="IPR050707">
    <property type="entry name" value="HTH_MetabolicPath_Reg"/>
</dbReference>
<dbReference type="InterPro" id="IPR014757">
    <property type="entry name" value="Tscrpt_reg_IclR_C"/>
</dbReference>
<evidence type="ECO:0000256" key="3">
    <source>
        <dbReference type="ARBA" id="ARBA00023163"/>
    </source>
</evidence>
<dbReference type="SUPFAM" id="SSF46785">
    <property type="entry name" value="Winged helix' DNA-binding domain"/>
    <property type="match status" value="1"/>
</dbReference>
<organism evidence="6 7">
    <name type="scientific">Gulosibacter faecalis</name>
    <dbReference type="NCBI Taxonomy" id="272240"/>
    <lineage>
        <taxon>Bacteria</taxon>
        <taxon>Bacillati</taxon>
        <taxon>Actinomycetota</taxon>
        <taxon>Actinomycetes</taxon>
        <taxon>Micrococcales</taxon>
        <taxon>Microbacteriaceae</taxon>
        <taxon>Gulosibacter</taxon>
    </lineage>
</organism>
<evidence type="ECO:0000313" key="6">
    <source>
        <dbReference type="EMBL" id="MFD2758131.1"/>
    </source>
</evidence>
<dbReference type="RefSeq" id="WP_019618583.1">
    <property type="nucleotide sequence ID" value="NZ_JBHUNE010000006.1"/>
</dbReference>
<dbReference type="PANTHER" id="PTHR30136">
    <property type="entry name" value="HELIX-TURN-HELIX TRANSCRIPTIONAL REGULATOR, ICLR FAMILY"/>
    <property type="match status" value="1"/>
</dbReference>
<dbReference type="PROSITE" id="PS51078">
    <property type="entry name" value="ICLR_ED"/>
    <property type="match status" value="1"/>
</dbReference>
<accession>A0ABW5UWR5</accession>
<feature type="domain" description="HTH iclR-type" evidence="4">
    <location>
        <begin position="11"/>
        <end position="72"/>
    </location>
</feature>
<evidence type="ECO:0000256" key="1">
    <source>
        <dbReference type="ARBA" id="ARBA00023015"/>
    </source>
</evidence>
<dbReference type="SUPFAM" id="SSF55781">
    <property type="entry name" value="GAF domain-like"/>
    <property type="match status" value="1"/>
</dbReference>
<keyword evidence="7" id="KW-1185">Reference proteome</keyword>
<keyword evidence="2" id="KW-0238">DNA-binding</keyword>
<dbReference type="InterPro" id="IPR036390">
    <property type="entry name" value="WH_DNA-bd_sf"/>
</dbReference>
<protein>
    <submittedName>
        <fullName evidence="6">IclR family transcriptional regulator</fullName>
    </submittedName>
</protein>
<dbReference type="Pfam" id="PF09339">
    <property type="entry name" value="HTH_IclR"/>
    <property type="match status" value="1"/>
</dbReference>
<evidence type="ECO:0000259" key="4">
    <source>
        <dbReference type="PROSITE" id="PS51077"/>
    </source>
</evidence>
<dbReference type="InterPro" id="IPR005471">
    <property type="entry name" value="Tscrpt_reg_IclR_N"/>
</dbReference>
<reference evidence="7" key="1">
    <citation type="journal article" date="2019" name="Int. J. Syst. Evol. Microbiol.">
        <title>The Global Catalogue of Microorganisms (GCM) 10K type strain sequencing project: providing services to taxonomists for standard genome sequencing and annotation.</title>
        <authorList>
            <consortium name="The Broad Institute Genomics Platform"/>
            <consortium name="The Broad Institute Genome Sequencing Center for Infectious Disease"/>
            <person name="Wu L."/>
            <person name="Ma J."/>
        </authorList>
    </citation>
    <scope>NUCLEOTIDE SEQUENCE [LARGE SCALE GENOMIC DNA]</scope>
    <source>
        <strain evidence="7">TISTR 1514</strain>
    </source>
</reference>
<proteinExistence type="predicted"/>
<dbReference type="PROSITE" id="PS51077">
    <property type="entry name" value="HTH_ICLR"/>
    <property type="match status" value="1"/>
</dbReference>
<dbReference type="InterPro" id="IPR036388">
    <property type="entry name" value="WH-like_DNA-bd_sf"/>
</dbReference>
<dbReference type="InterPro" id="IPR029016">
    <property type="entry name" value="GAF-like_dom_sf"/>
</dbReference>
<feature type="domain" description="IclR-ED" evidence="5">
    <location>
        <begin position="73"/>
        <end position="254"/>
    </location>
</feature>
<dbReference type="Gene3D" id="3.30.450.40">
    <property type="match status" value="1"/>
</dbReference>
<evidence type="ECO:0000256" key="2">
    <source>
        <dbReference type="ARBA" id="ARBA00023125"/>
    </source>
</evidence>
<dbReference type="Pfam" id="PF01614">
    <property type="entry name" value="IclR_C"/>
    <property type="match status" value="1"/>
</dbReference>
<evidence type="ECO:0000259" key="5">
    <source>
        <dbReference type="PROSITE" id="PS51078"/>
    </source>
</evidence>
<dbReference type="Gene3D" id="1.10.10.10">
    <property type="entry name" value="Winged helix-like DNA-binding domain superfamily/Winged helix DNA-binding domain"/>
    <property type="match status" value="1"/>
</dbReference>
<gene>
    <name evidence="6" type="ORF">ACFSW7_07045</name>
</gene>
<dbReference type="Proteomes" id="UP001597492">
    <property type="component" value="Unassembled WGS sequence"/>
</dbReference>
<dbReference type="SMART" id="SM00346">
    <property type="entry name" value="HTH_ICLR"/>
    <property type="match status" value="1"/>
</dbReference>
<comment type="caution">
    <text evidence="6">The sequence shown here is derived from an EMBL/GenBank/DDBJ whole genome shotgun (WGS) entry which is preliminary data.</text>
</comment>